<accession>A0A4Q7J2P6</accession>
<dbReference type="InterPro" id="IPR029045">
    <property type="entry name" value="ClpP/crotonase-like_dom_sf"/>
</dbReference>
<gene>
    <name evidence="1" type="ORF">EWH70_26560</name>
</gene>
<dbReference type="RefSeq" id="WP_165436427.1">
    <property type="nucleotide sequence ID" value="NZ_SFCC01000014.1"/>
</dbReference>
<evidence type="ECO:0000313" key="2">
    <source>
        <dbReference type="Proteomes" id="UP000292003"/>
    </source>
</evidence>
<sequence>MRLVSTRRDRTVLTIRLNNPPFNFLTMDMLIEPEKLLGEIHRDLGLRAVVLTSHVPGVFVSHYDVGEFSLFKGCASATGQEAVWPGVTLFVRRSAVLLMPWSRAGLGWSRSVSVLPAHAGMIRINIDVAARPNRLPLMPWCRRRSLPACPGGDEADPAAGSAVTRCGCSMAEHGQCAQRIEMGDARTARWPWWCGHRCWLESRAAQPDEPAAAGEGVRQAFVGDRVIGRLARTGHPDGPESS</sequence>
<comment type="caution">
    <text evidence="1">The sequence shown here is derived from an EMBL/GenBank/DDBJ whole genome shotgun (WGS) entry which is preliminary data.</text>
</comment>
<evidence type="ECO:0008006" key="3">
    <source>
        <dbReference type="Google" id="ProtNLM"/>
    </source>
</evidence>
<dbReference type="SUPFAM" id="SSF52096">
    <property type="entry name" value="ClpP/crotonase"/>
    <property type="match status" value="1"/>
</dbReference>
<protein>
    <recommendedName>
        <fullName evidence="3">Enoyl-CoA hydratase/isomerase family protein</fullName>
    </recommendedName>
</protein>
<organism evidence="1 2">
    <name type="scientific">Amycolatopsis suaedae</name>
    <dbReference type="NCBI Taxonomy" id="2510978"/>
    <lineage>
        <taxon>Bacteria</taxon>
        <taxon>Bacillati</taxon>
        <taxon>Actinomycetota</taxon>
        <taxon>Actinomycetes</taxon>
        <taxon>Pseudonocardiales</taxon>
        <taxon>Pseudonocardiaceae</taxon>
        <taxon>Amycolatopsis</taxon>
    </lineage>
</organism>
<evidence type="ECO:0000313" key="1">
    <source>
        <dbReference type="EMBL" id="RZQ61028.1"/>
    </source>
</evidence>
<dbReference type="Proteomes" id="UP000292003">
    <property type="component" value="Unassembled WGS sequence"/>
</dbReference>
<reference evidence="1 2" key="1">
    <citation type="submission" date="2019-02" db="EMBL/GenBank/DDBJ databases">
        <title>Draft genome sequence of Amycolatopsis sp. 8-3EHSu isolated from roots of Suaeda maritima.</title>
        <authorList>
            <person name="Duangmal K."/>
            <person name="Chantavorakit T."/>
        </authorList>
    </citation>
    <scope>NUCLEOTIDE SEQUENCE [LARGE SCALE GENOMIC DNA]</scope>
    <source>
        <strain evidence="1 2">8-3EHSu</strain>
    </source>
</reference>
<dbReference type="EMBL" id="SFCC01000014">
    <property type="protein sequence ID" value="RZQ61028.1"/>
    <property type="molecule type" value="Genomic_DNA"/>
</dbReference>
<proteinExistence type="predicted"/>
<keyword evidence="2" id="KW-1185">Reference proteome</keyword>
<dbReference type="AlphaFoldDB" id="A0A4Q7J2P6"/>
<name>A0A4Q7J2P6_9PSEU</name>
<dbReference type="Gene3D" id="3.90.226.10">
    <property type="entry name" value="2-enoyl-CoA Hydratase, Chain A, domain 1"/>
    <property type="match status" value="1"/>
</dbReference>